<accession>A0A9W9HZZ4</accession>
<reference evidence="2" key="1">
    <citation type="submission" date="2022-11" db="EMBL/GenBank/DDBJ databases">
        <authorList>
            <person name="Petersen C."/>
        </authorList>
    </citation>
    <scope>NUCLEOTIDE SEQUENCE</scope>
    <source>
        <strain evidence="2">IBT 21917</strain>
    </source>
</reference>
<proteinExistence type="predicted"/>
<feature type="region of interest" description="Disordered" evidence="1">
    <location>
        <begin position="1"/>
        <end position="264"/>
    </location>
</feature>
<gene>
    <name evidence="2" type="ORF">N7492_007520</name>
</gene>
<feature type="compositionally biased region" description="Basic and acidic residues" evidence="1">
    <location>
        <begin position="84"/>
        <end position="94"/>
    </location>
</feature>
<dbReference type="OrthoDB" id="5389296at2759"/>
<feature type="compositionally biased region" description="Pro residues" evidence="1">
    <location>
        <begin position="173"/>
        <end position="182"/>
    </location>
</feature>
<name>A0A9W9HZZ4_9EURO</name>
<evidence type="ECO:0000256" key="1">
    <source>
        <dbReference type="SAM" id="MobiDB-lite"/>
    </source>
</evidence>
<organism evidence="2 3">
    <name type="scientific">Penicillium capsulatum</name>
    <dbReference type="NCBI Taxonomy" id="69766"/>
    <lineage>
        <taxon>Eukaryota</taxon>
        <taxon>Fungi</taxon>
        <taxon>Dikarya</taxon>
        <taxon>Ascomycota</taxon>
        <taxon>Pezizomycotina</taxon>
        <taxon>Eurotiomycetes</taxon>
        <taxon>Eurotiomycetidae</taxon>
        <taxon>Eurotiales</taxon>
        <taxon>Aspergillaceae</taxon>
        <taxon>Penicillium</taxon>
    </lineage>
</organism>
<dbReference type="Proteomes" id="UP001146351">
    <property type="component" value="Unassembled WGS sequence"/>
</dbReference>
<sequence length="424" mass="46371">MPFPATPPFHLSRRQPRRSAGPQFANSPRFLLSQGTQKSDDVDIVDDDALTAPVAQTPLPRAIPPRPPNDVIEDSDDELAADTGPRRNDPHEIGDTIDSSPGNPDSPQIGDPEFDALFTPLPRANKRQRLSAANPSLEEKLREEPGETEISSLDRQERATDAPDSVVQETPKPARPIPPGIPTPASTNTPFRSKPRFMLSAKKPLNNQSLYKPEIPHSQPKPTFVLPRSPSPGADDEDIPAPFSPSSRTLNRRGRPRPGVPGYTPGVRSWILEMGTKRDQPARLPASAGKEDLDRYLVAARVVNVRQTVVASSGPLAFIEAEAEAEAEGNISPRNGPLEPYYIMAMGAPRSRPSSQSSRIDTTKLQTGDLIGVHRGLTWELGLPITQSPPTSVEYSSELPENDGSTIPRRRWLVAMEWDLVQTL</sequence>
<evidence type="ECO:0000313" key="2">
    <source>
        <dbReference type="EMBL" id="KAJ5162128.1"/>
    </source>
</evidence>
<reference evidence="2" key="2">
    <citation type="journal article" date="2023" name="IMA Fungus">
        <title>Comparative genomic study of the Penicillium genus elucidates a diverse pangenome and 15 lateral gene transfer events.</title>
        <authorList>
            <person name="Petersen C."/>
            <person name="Sorensen T."/>
            <person name="Nielsen M.R."/>
            <person name="Sondergaard T.E."/>
            <person name="Sorensen J.L."/>
            <person name="Fitzpatrick D.A."/>
            <person name="Frisvad J.C."/>
            <person name="Nielsen K.L."/>
        </authorList>
    </citation>
    <scope>NUCLEOTIDE SEQUENCE</scope>
    <source>
        <strain evidence="2">IBT 21917</strain>
    </source>
</reference>
<protein>
    <submittedName>
        <fullName evidence="2">Uncharacterized protein</fullName>
    </submittedName>
</protein>
<feature type="compositionally biased region" description="Polar residues" evidence="1">
    <location>
        <begin position="97"/>
        <end position="106"/>
    </location>
</feature>
<keyword evidence="3" id="KW-1185">Reference proteome</keyword>
<dbReference type="EMBL" id="JAPQKO010000005">
    <property type="protein sequence ID" value="KAJ5162128.1"/>
    <property type="molecule type" value="Genomic_DNA"/>
</dbReference>
<dbReference type="AlphaFoldDB" id="A0A9W9HZZ4"/>
<comment type="caution">
    <text evidence="2">The sequence shown here is derived from an EMBL/GenBank/DDBJ whole genome shotgun (WGS) entry which is preliminary data.</text>
</comment>
<evidence type="ECO:0000313" key="3">
    <source>
        <dbReference type="Proteomes" id="UP001146351"/>
    </source>
</evidence>
<feature type="compositionally biased region" description="Basic and acidic residues" evidence="1">
    <location>
        <begin position="152"/>
        <end position="161"/>
    </location>
</feature>
<feature type="compositionally biased region" description="Acidic residues" evidence="1">
    <location>
        <begin position="71"/>
        <end position="80"/>
    </location>
</feature>